<organism evidence="4 5">
    <name type="scientific">Terrabacter terrae</name>
    <dbReference type="NCBI Taxonomy" id="318434"/>
    <lineage>
        <taxon>Bacteria</taxon>
        <taxon>Bacillati</taxon>
        <taxon>Actinomycetota</taxon>
        <taxon>Actinomycetes</taxon>
        <taxon>Micrococcales</taxon>
        <taxon>Intrasporangiaceae</taxon>
        <taxon>Terrabacter</taxon>
    </lineage>
</organism>
<dbReference type="InterPro" id="IPR036513">
    <property type="entry name" value="STAS_dom_sf"/>
</dbReference>
<dbReference type="InterPro" id="IPR002645">
    <property type="entry name" value="STAS_dom"/>
</dbReference>
<dbReference type="Gene3D" id="3.30.565.10">
    <property type="entry name" value="Histidine kinase-like ATPase, C-terminal domain"/>
    <property type="match status" value="1"/>
</dbReference>
<dbReference type="EMBL" id="BAAANB010000021">
    <property type="protein sequence ID" value="GAA2032466.1"/>
    <property type="molecule type" value="Genomic_DNA"/>
</dbReference>
<dbReference type="PROSITE" id="PS50801">
    <property type="entry name" value="STAS"/>
    <property type="match status" value="1"/>
</dbReference>
<comment type="caution">
    <text evidence="4">The sequence shown here is derived from an EMBL/GenBank/DDBJ whole genome shotgun (WGS) entry which is preliminary data.</text>
</comment>
<evidence type="ECO:0000313" key="4">
    <source>
        <dbReference type="EMBL" id="GAA2032466.1"/>
    </source>
</evidence>
<protein>
    <recommendedName>
        <fullName evidence="3">STAS domain-containing protein</fullName>
    </recommendedName>
</protein>
<dbReference type="SUPFAM" id="SSF55874">
    <property type="entry name" value="ATPase domain of HSP90 chaperone/DNA topoisomerase II/histidine kinase"/>
    <property type="match status" value="1"/>
</dbReference>
<proteinExistence type="predicted"/>
<accession>A0ABN2UA99</accession>
<dbReference type="Proteomes" id="UP001501285">
    <property type="component" value="Unassembled WGS sequence"/>
</dbReference>
<reference evidence="4 5" key="1">
    <citation type="journal article" date="2019" name="Int. J. Syst. Evol. Microbiol.">
        <title>The Global Catalogue of Microorganisms (GCM) 10K type strain sequencing project: providing services to taxonomists for standard genome sequencing and annotation.</title>
        <authorList>
            <consortium name="The Broad Institute Genomics Platform"/>
            <consortium name="The Broad Institute Genome Sequencing Center for Infectious Disease"/>
            <person name="Wu L."/>
            <person name="Ma J."/>
        </authorList>
    </citation>
    <scope>NUCLEOTIDE SEQUENCE [LARGE SCALE GENOMIC DNA]</scope>
    <source>
        <strain evidence="4 5">JCM 14283</strain>
    </source>
</reference>
<keyword evidence="5" id="KW-1185">Reference proteome</keyword>
<dbReference type="SUPFAM" id="SSF52091">
    <property type="entry name" value="SpoIIaa-like"/>
    <property type="match status" value="1"/>
</dbReference>
<feature type="compositionally biased region" description="Polar residues" evidence="2">
    <location>
        <begin position="251"/>
        <end position="261"/>
    </location>
</feature>
<dbReference type="InterPro" id="IPR050267">
    <property type="entry name" value="Anti-sigma-factor_SerPK"/>
</dbReference>
<dbReference type="RefSeq" id="WP_343991431.1">
    <property type="nucleotide sequence ID" value="NZ_BAAANB010000021.1"/>
</dbReference>
<dbReference type="PANTHER" id="PTHR35526">
    <property type="entry name" value="ANTI-SIGMA-F FACTOR RSBW-RELATED"/>
    <property type="match status" value="1"/>
</dbReference>
<dbReference type="InterPro" id="IPR036890">
    <property type="entry name" value="HATPase_C_sf"/>
</dbReference>
<feature type="region of interest" description="Disordered" evidence="2">
    <location>
        <begin position="231"/>
        <end position="261"/>
    </location>
</feature>
<gene>
    <name evidence="4" type="ORF">GCM10009740_23200</name>
</gene>
<dbReference type="PANTHER" id="PTHR35526:SF3">
    <property type="entry name" value="ANTI-SIGMA-F FACTOR RSBW"/>
    <property type="match status" value="1"/>
</dbReference>
<evidence type="ECO:0000256" key="1">
    <source>
        <dbReference type="ARBA" id="ARBA00022527"/>
    </source>
</evidence>
<feature type="domain" description="STAS" evidence="3">
    <location>
        <begin position="13"/>
        <end position="110"/>
    </location>
</feature>
<keyword evidence="1" id="KW-0418">Kinase</keyword>
<dbReference type="CDD" id="cd16936">
    <property type="entry name" value="HATPase_RsbW-like"/>
    <property type="match status" value="1"/>
</dbReference>
<name>A0ABN2UA99_9MICO</name>
<keyword evidence="1" id="KW-0723">Serine/threonine-protein kinase</keyword>
<sequence length="261" mass="27678">MQLTRTDSGVGAVLRMSGSVHSFDAPRLSEALAKALTENPPCVVCEMSEVTWLDPVCVAVWVGAQWSGPWPGPVVWLVGAHDQPAEALRATGAALFVGLADSAEAAFAQMPTEPPMRRERLILAPVPIAPRRARRFITEVLDSWALSDLAGDATLIVSELVTNGVEHAGSDLELRLGYGHELLHIAVRDRGSVSTRSPSGDGAGHAVESNAGIPERGRGLEIVRKLALASGRSRGPTGGSVYWATLATGERATQQSPARRR</sequence>
<keyword evidence="1" id="KW-0808">Transferase</keyword>
<dbReference type="Gene3D" id="3.30.750.24">
    <property type="entry name" value="STAS domain"/>
    <property type="match status" value="1"/>
</dbReference>
<evidence type="ECO:0000256" key="2">
    <source>
        <dbReference type="SAM" id="MobiDB-lite"/>
    </source>
</evidence>
<dbReference type="InterPro" id="IPR003594">
    <property type="entry name" value="HATPase_dom"/>
</dbReference>
<evidence type="ECO:0000259" key="3">
    <source>
        <dbReference type="PROSITE" id="PS50801"/>
    </source>
</evidence>
<dbReference type="Pfam" id="PF13581">
    <property type="entry name" value="HATPase_c_2"/>
    <property type="match status" value="1"/>
</dbReference>
<evidence type="ECO:0000313" key="5">
    <source>
        <dbReference type="Proteomes" id="UP001501285"/>
    </source>
</evidence>